<name>A0A2M4B6C5_9DIPT</name>
<feature type="signal peptide" evidence="1">
    <location>
        <begin position="1"/>
        <end position="19"/>
    </location>
</feature>
<sequence>MFLCFGSVSLFSRCTTAAAAATAATATRRSSNGSPGHHPEHRPPCWSGSFYRWLRSLFTRCVDQLL</sequence>
<proteinExistence type="predicted"/>
<evidence type="ECO:0000256" key="1">
    <source>
        <dbReference type="SAM" id="SignalP"/>
    </source>
</evidence>
<protein>
    <submittedName>
        <fullName evidence="2">Putative secreted protein</fullName>
    </submittedName>
</protein>
<dbReference type="AlphaFoldDB" id="A0A2M4B6C5"/>
<feature type="chain" id="PRO_5014992725" evidence="1">
    <location>
        <begin position="20"/>
        <end position="66"/>
    </location>
</feature>
<accession>A0A2M4B6C5</accession>
<organism evidence="2">
    <name type="scientific">Anopheles triannulatus</name>
    <dbReference type="NCBI Taxonomy" id="58253"/>
    <lineage>
        <taxon>Eukaryota</taxon>
        <taxon>Metazoa</taxon>
        <taxon>Ecdysozoa</taxon>
        <taxon>Arthropoda</taxon>
        <taxon>Hexapoda</taxon>
        <taxon>Insecta</taxon>
        <taxon>Pterygota</taxon>
        <taxon>Neoptera</taxon>
        <taxon>Endopterygota</taxon>
        <taxon>Diptera</taxon>
        <taxon>Nematocera</taxon>
        <taxon>Culicoidea</taxon>
        <taxon>Culicidae</taxon>
        <taxon>Anophelinae</taxon>
        <taxon>Anopheles</taxon>
    </lineage>
</organism>
<evidence type="ECO:0000313" key="2">
    <source>
        <dbReference type="EMBL" id="MBW48604.1"/>
    </source>
</evidence>
<reference evidence="2" key="1">
    <citation type="submission" date="2018-01" db="EMBL/GenBank/DDBJ databases">
        <title>An insight into the sialome of Amazonian anophelines.</title>
        <authorList>
            <person name="Ribeiro J.M."/>
            <person name="Scarpassa V."/>
            <person name="Calvo E."/>
        </authorList>
    </citation>
    <scope>NUCLEOTIDE SEQUENCE</scope>
    <source>
        <tissue evidence="2">Salivary glands</tissue>
    </source>
</reference>
<dbReference type="EMBL" id="GGFK01015283">
    <property type="protein sequence ID" value="MBW48604.1"/>
    <property type="molecule type" value="Transcribed_RNA"/>
</dbReference>
<keyword evidence="1" id="KW-0732">Signal</keyword>